<accession>A0A150WJF2</accession>
<dbReference type="Proteomes" id="UP000075320">
    <property type="component" value="Unassembled WGS sequence"/>
</dbReference>
<sequence length="146" mass="15716">MRVLLLSLMMIFTVFTGTTARADKDSWKQSCQKAQGIFSILKQESGELPVCFFGEAVVGAEALSAVQDEGVQTQSLDAYKKGRTASVRGGVCGAFNAELVTAKDAKGTTYNFCRFEDRSVMEETTLWLGPGASLSGSLDKALSRIN</sequence>
<keyword evidence="3" id="KW-1185">Reference proteome</keyword>
<dbReference type="AlphaFoldDB" id="A0A150WJF2"/>
<name>A0A150WJF2_BDEBC</name>
<evidence type="ECO:0000256" key="1">
    <source>
        <dbReference type="SAM" id="SignalP"/>
    </source>
</evidence>
<gene>
    <name evidence="2" type="ORF">AZI86_13815</name>
</gene>
<comment type="caution">
    <text evidence="2">The sequence shown here is derived from an EMBL/GenBank/DDBJ whole genome shotgun (WGS) entry which is preliminary data.</text>
</comment>
<keyword evidence="1" id="KW-0732">Signal</keyword>
<proteinExistence type="predicted"/>
<dbReference type="OrthoDB" id="5295194at2"/>
<reference evidence="2 3" key="1">
    <citation type="submission" date="2016-03" db="EMBL/GenBank/DDBJ databases">
        <authorList>
            <person name="Ploux O."/>
        </authorList>
    </citation>
    <scope>NUCLEOTIDE SEQUENCE [LARGE SCALE GENOMIC DNA]</scope>
    <source>
        <strain evidence="2 3">R0</strain>
    </source>
</reference>
<dbReference type="EMBL" id="LUKE01000003">
    <property type="protein sequence ID" value="KYG63889.1"/>
    <property type="molecule type" value="Genomic_DNA"/>
</dbReference>
<evidence type="ECO:0000313" key="2">
    <source>
        <dbReference type="EMBL" id="KYG63889.1"/>
    </source>
</evidence>
<feature type="signal peptide" evidence="1">
    <location>
        <begin position="1"/>
        <end position="22"/>
    </location>
</feature>
<protein>
    <submittedName>
        <fullName evidence="2">Uncharacterized protein</fullName>
    </submittedName>
</protein>
<feature type="chain" id="PRO_5007573017" evidence="1">
    <location>
        <begin position="23"/>
        <end position="146"/>
    </location>
</feature>
<evidence type="ECO:0000313" key="3">
    <source>
        <dbReference type="Proteomes" id="UP000075320"/>
    </source>
</evidence>
<organism evidence="2 3">
    <name type="scientific">Bdellovibrio bacteriovorus</name>
    <dbReference type="NCBI Taxonomy" id="959"/>
    <lineage>
        <taxon>Bacteria</taxon>
        <taxon>Pseudomonadati</taxon>
        <taxon>Bdellovibrionota</taxon>
        <taxon>Bdellovibrionia</taxon>
        <taxon>Bdellovibrionales</taxon>
        <taxon>Pseudobdellovibrionaceae</taxon>
        <taxon>Bdellovibrio</taxon>
    </lineage>
</organism>